<accession>A0AAD9EAY6</accession>
<evidence type="ECO:0000313" key="2">
    <source>
        <dbReference type="EMBL" id="KAK1841067.1"/>
    </source>
</evidence>
<feature type="region of interest" description="Disordered" evidence="1">
    <location>
        <begin position="192"/>
        <end position="236"/>
    </location>
</feature>
<comment type="caution">
    <text evidence="2">The sequence shown here is derived from an EMBL/GenBank/DDBJ whole genome shotgun (WGS) entry which is preliminary data.</text>
</comment>
<evidence type="ECO:0000313" key="3">
    <source>
        <dbReference type="Proteomes" id="UP001243330"/>
    </source>
</evidence>
<dbReference type="Proteomes" id="UP001243330">
    <property type="component" value="Unassembled WGS sequence"/>
</dbReference>
<feature type="region of interest" description="Disordered" evidence="1">
    <location>
        <begin position="1"/>
        <end position="85"/>
    </location>
</feature>
<feature type="region of interest" description="Disordered" evidence="1">
    <location>
        <begin position="458"/>
        <end position="493"/>
    </location>
</feature>
<feature type="compositionally biased region" description="Polar residues" evidence="1">
    <location>
        <begin position="33"/>
        <end position="43"/>
    </location>
</feature>
<reference evidence="2" key="1">
    <citation type="submission" date="2023-01" db="EMBL/GenBank/DDBJ databases">
        <title>Colletotrichum chrysophilum M932 genome sequence.</title>
        <authorList>
            <person name="Baroncelli R."/>
        </authorList>
    </citation>
    <scope>NUCLEOTIDE SEQUENCE</scope>
    <source>
        <strain evidence="2">M932</strain>
    </source>
</reference>
<dbReference type="AlphaFoldDB" id="A0AAD9EAY6"/>
<dbReference type="EMBL" id="JAQOWY010000509">
    <property type="protein sequence ID" value="KAK1841067.1"/>
    <property type="molecule type" value="Genomic_DNA"/>
</dbReference>
<evidence type="ECO:0000256" key="1">
    <source>
        <dbReference type="SAM" id="MobiDB-lite"/>
    </source>
</evidence>
<name>A0AAD9EAY6_9PEZI</name>
<sequence>MGDSDDPPPGAALPSSPPPPPSPPTTATASGSQEPTCSPTVSKNTKKSGENSPKDQPKPNEKQGTDKNSKESTEKKFWADPDDESEDAAAALKQFLITDYPRFGDKSVFTEAYKSAAETLYSTIVWGKNNWVNIGSRCAHFGVLQRMYAGASNMTPAVFLAWMKERGMELPHNDISDPSRHYNAWLRKNHPTRVPTLADPDTAKAAVSQTQPPPKSSKGKERAVSTRNGTRHGTRHSRACHDIFNHRSIDYQSDDCQDYRRHIATRRCRQETKPSRDPEQLWHPEKTLGGIQLPDSLREPDEGPFEVRLPLEAQEEFLITGRTLRECQSHINQCLRIGRERRGNNWYLVIYEAPKDDPTSGTRLPHFVGHVNAYSEGYFALRAYKTALNHGARHQVGDYFKMYFDHQKNSIRDALMALDQGILKANQANVAGAAARQEMIERITNDVFQARQTTNNLIGGQVPHGLMMRPGAGGGAARPQPGDNPPRKRARHQ</sequence>
<proteinExistence type="predicted"/>
<protein>
    <submittedName>
        <fullName evidence="2">Uncharacterized protein</fullName>
    </submittedName>
</protein>
<gene>
    <name evidence="2" type="ORF">CCHR01_16300</name>
</gene>
<keyword evidence="3" id="KW-1185">Reference proteome</keyword>
<organism evidence="2 3">
    <name type="scientific">Colletotrichum chrysophilum</name>
    <dbReference type="NCBI Taxonomy" id="1836956"/>
    <lineage>
        <taxon>Eukaryota</taxon>
        <taxon>Fungi</taxon>
        <taxon>Dikarya</taxon>
        <taxon>Ascomycota</taxon>
        <taxon>Pezizomycotina</taxon>
        <taxon>Sordariomycetes</taxon>
        <taxon>Hypocreomycetidae</taxon>
        <taxon>Glomerellales</taxon>
        <taxon>Glomerellaceae</taxon>
        <taxon>Colletotrichum</taxon>
        <taxon>Colletotrichum gloeosporioides species complex</taxon>
    </lineage>
</organism>
<feature type="compositionally biased region" description="Pro residues" evidence="1">
    <location>
        <begin position="7"/>
        <end position="24"/>
    </location>
</feature>
<feature type="compositionally biased region" description="Basic and acidic residues" evidence="1">
    <location>
        <begin position="47"/>
        <end position="79"/>
    </location>
</feature>